<feature type="region of interest" description="Disordered" evidence="1">
    <location>
        <begin position="1"/>
        <end position="58"/>
    </location>
</feature>
<dbReference type="HOGENOM" id="CLU_2972263_0_0_9"/>
<accession>F0EH41</accession>
<sequence length="58" mass="6350">MSDKKIIHEGFQPTGDGTHNFGLQPISQHNGQPVQGNSHIPKPSNMKPSAQKPPEHKN</sequence>
<gene>
    <name evidence="2" type="ORF">HMPREF9087_0724</name>
</gene>
<dbReference type="AlphaFoldDB" id="F0EH41"/>
<dbReference type="EMBL" id="AEWT01000006">
    <property type="protein sequence ID" value="EGC70558.1"/>
    <property type="molecule type" value="Genomic_DNA"/>
</dbReference>
<name>F0EH41_ENTCA</name>
<feature type="compositionally biased region" description="Polar residues" evidence="1">
    <location>
        <begin position="25"/>
        <end position="38"/>
    </location>
</feature>
<comment type="caution">
    <text evidence="2">The sequence shown here is derived from an EMBL/GenBank/DDBJ whole genome shotgun (WGS) entry which is preliminary data.</text>
</comment>
<evidence type="ECO:0000313" key="3">
    <source>
        <dbReference type="Proteomes" id="UP000004835"/>
    </source>
</evidence>
<evidence type="ECO:0000313" key="2">
    <source>
        <dbReference type="EMBL" id="EGC70558.1"/>
    </source>
</evidence>
<organism evidence="2 3">
    <name type="scientific">Enterococcus casseliflavus ATCC 12755</name>
    <dbReference type="NCBI Taxonomy" id="888066"/>
    <lineage>
        <taxon>Bacteria</taxon>
        <taxon>Bacillati</taxon>
        <taxon>Bacillota</taxon>
        <taxon>Bacilli</taxon>
        <taxon>Lactobacillales</taxon>
        <taxon>Enterococcaceae</taxon>
        <taxon>Enterococcus</taxon>
    </lineage>
</organism>
<dbReference type="RefSeq" id="WP_005233032.1">
    <property type="nucleotide sequence ID" value="NZ_GL872323.1"/>
</dbReference>
<evidence type="ECO:0000256" key="1">
    <source>
        <dbReference type="SAM" id="MobiDB-lite"/>
    </source>
</evidence>
<proteinExistence type="predicted"/>
<reference evidence="2 3" key="1">
    <citation type="submission" date="2011-01" db="EMBL/GenBank/DDBJ databases">
        <authorList>
            <person name="Muzny D."/>
            <person name="Qin X."/>
            <person name="Deng J."/>
            <person name="Jiang H."/>
            <person name="Liu Y."/>
            <person name="Qu J."/>
            <person name="Song X.-Z."/>
            <person name="Zhang L."/>
            <person name="Thornton R."/>
            <person name="Coyle M."/>
            <person name="Francisco L."/>
            <person name="Jackson L."/>
            <person name="Javaid M."/>
            <person name="Korchina V."/>
            <person name="Kovar C."/>
            <person name="Mata R."/>
            <person name="Mathew T."/>
            <person name="Ngo R."/>
            <person name="Nguyen L."/>
            <person name="Nguyen N."/>
            <person name="Okwuonu G."/>
            <person name="Ongeri F."/>
            <person name="Pham C."/>
            <person name="Simmons D."/>
            <person name="Wilczek-Boney K."/>
            <person name="Hale W."/>
            <person name="Jakkamsetti A."/>
            <person name="Pham P."/>
            <person name="Ruth R."/>
            <person name="San Lucas F."/>
            <person name="Warren J."/>
            <person name="Zhang J."/>
            <person name="Zhao Z."/>
            <person name="Zhou C."/>
            <person name="Zhu D."/>
            <person name="Lee S."/>
            <person name="Bess C."/>
            <person name="Blankenburg K."/>
            <person name="Forbes L."/>
            <person name="Fu Q."/>
            <person name="Gubbala S."/>
            <person name="Hirani K."/>
            <person name="Jayaseelan J.C."/>
            <person name="Lara F."/>
            <person name="Munidasa M."/>
            <person name="Palculict T."/>
            <person name="Patil S."/>
            <person name="Pu L.-L."/>
            <person name="Saada N."/>
            <person name="Tang L."/>
            <person name="Weissenberger G."/>
            <person name="Zhu Y."/>
            <person name="Hemphill L."/>
            <person name="Shang Y."/>
            <person name="Youmans B."/>
            <person name="Ayvaz T."/>
            <person name="Ross M."/>
            <person name="Santibanez J."/>
            <person name="Aqrawi P."/>
            <person name="Gross S."/>
            <person name="Joshi V."/>
            <person name="Fowler G."/>
            <person name="Nazareth L."/>
            <person name="Reid J."/>
            <person name="Worley K."/>
            <person name="Petrosino J."/>
            <person name="Highlander S."/>
            <person name="Gibbs R."/>
        </authorList>
    </citation>
    <scope>NUCLEOTIDE SEQUENCE [LARGE SCALE GENOMIC DNA]</scope>
    <source>
        <strain evidence="2 3">ATCC 12755</strain>
    </source>
</reference>
<protein>
    <submittedName>
        <fullName evidence="2">Uncharacterized protein</fullName>
    </submittedName>
</protein>
<dbReference type="Proteomes" id="UP000004835">
    <property type="component" value="Unassembled WGS sequence"/>
</dbReference>